<dbReference type="Pfam" id="PF01435">
    <property type="entry name" value="Peptidase_M48"/>
    <property type="match status" value="1"/>
</dbReference>
<evidence type="ECO:0000256" key="3">
    <source>
        <dbReference type="ARBA" id="ARBA00022801"/>
    </source>
</evidence>
<evidence type="ECO:0000256" key="5">
    <source>
        <dbReference type="ARBA" id="ARBA00023049"/>
    </source>
</evidence>
<keyword evidence="2" id="KW-0479">Metal-binding</keyword>
<dbReference type="AlphaFoldDB" id="A0A7D5TSK0"/>
<dbReference type="KEGG" id="hpel:HZS54_02850"/>
<organism evidence="9 10">
    <name type="scientific">Halosimplex pelagicum</name>
    <dbReference type="NCBI Taxonomy" id="869886"/>
    <lineage>
        <taxon>Archaea</taxon>
        <taxon>Methanobacteriati</taxon>
        <taxon>Methanobacteriota</taxon>
        <taxon>Stenosarchaea group</taxon>
        <taxon>Halobacteria</taxon>
        <taxon>Halobacteriales</taxon>
        <taxon>Haloarculaceae</taxon>
        <taxon>Halosimplex</taxon>
    </lineage>
</organism>
<feature type="transmembrane region" description="Helical" evidence="7">
    <location>
        <begin position="291"/>
        <end position="311"/>
    </location>
</feature>
<evidence type="ECO:0000256" key="4">
    <source>
        <dbReference type="ARBA" id="ARBA00022833"/>
    </source>
</evidence>
<proteinExistence type="inferred from homology"/>
<keyword evidence="5 6" id="KW-0482">Metalloprotease</keyword>
<dbReference type="EMBL" id="CP058909">
    <property type="protein sequence ID" value="QLH80634.1"/>
    <property type="molecule type" value="Genomic_DNA"/>
</dbReference>
<comment type="similarity">
    <text evidence="6">Belongs to the peptidase M48 family.</text>
</comment>
<accession>A0A7D5TSK0</accession>
<feature type="transmembrane region" description="Helical" evidence="7">
    <location>
        <begin position="179"/>
        <end position="201"/>
    </location>
</feature>
<protein>
    <recommendedName>
        <fullName evidence="8">Peptidase M48 domain-containing protein</fullName>
    </recommendedName>
</protein>
<gene>
    <name evidence="9" type="ORF">HZS54_02850</name>
</gene>
<reference evidence="9 10" key="1">
    <citation type="submission" date="2020-07" db="EMBL/GenBank/DDBJ databases">
        <title>Halosimplex litoreum sp. nov. and Halosimplex rubrum sp. nov., isolated from different salt environments.</title>
        <authorList>
            <person name="Cui H."/>
        </authorList>
    </citation>
    <scope>NUCLEOTIDE SEQUENCE [LARGE SCALE GENOMIC DNA]</scope>
    <source>
        <strain evidence="9 10">R2</strain>
    </source>
</reference>
<feature type="transmembrane region" description="Helical" evidence="7">
    <location>
        <begin position="151"/>
        <end position="173"/>
    </location>
</feature>
<evidence type="ECO:0000256" key="7">
    <source>
        <dbReference type="SAM" id="Phobius"/>
    </source>
</evidence>
<keyword evidence="4 6" id="KW-0862">Zinc</keyword>
<feature type="transmembrane region" description="Helical" evidence="7">
    <location>
        <begin position="109"/>
        <end position="130"/>
    </location>
</feature>
<dbReference type="InterPro" id="IPR001915">
    <property type="entry name" value="Peptidase_M48"/>
</dbReference>
<evidence type="ECO:0000259" key="8">
    <source>
        <dbReference type="Pfam" id="PF01435"/>
    </source>
</evidence>
<name>A0A7D5TSK0_9EURY</name>
<feature type="transmembrane region" description="Helical" evidence="7">
    <location>
        <begin position="317"/>
        <end position="334"/>
    </location>
</feature>
<sequence>MIALPGPGTSVRTLIPTPLQSAGEAAIGSIVALAAVSLVAALAYFLYGRRFRAAEDTTAALSRVRRAFRFGFPVTYVLALVAMAGVGWIDAADGAVEALLGDGSVVGDALTLAVVLVGPSGAVFAGYFGALPTVRDLRDVDVSAATVAARLARWTAGVVVVVTLVFVAIGTVGDGVTTAPGFVATVFGLLVLSWLGSPWLVRLLQSTRAPTEAERERLARLCEAAGLDVRKVRVLEVADAKQALALVRGLPERRHLFVSDYLLSELDDEHLRGCLALQAGRARVAHLEARATVVVGTVVFAAGPLVGVITVPGVGGGTVALVVFLAGVLALWAGRRLVYRADAYAADRTSRETVESTIRGLADLNDAPMEWGRLTALRRMEPSLNRRIDRLRDRAARE</sequence>
<evidence type="ECO:0000256" key="1">
    <source>
        <dbReference type="ARBA" id="ARBA00022670"/>
    </source>
</evidence>
<dbReference type="GO" id="GO:0006508">
    <property type="term" value="P:proteolysis"/>
    <property type="evidence" value="ECO:0007669"/>
    <property type="project" value="UniProtKB-KW"/>
</dbReference>
<dbReference type="RefSeq" id="WP_179920458.1">
    <property type="nucleotide sequence ID" value="NZ_CP058909.1"/>
</dbReference>
<keyword evidence="7" id="KW-0812">Transmembrane</keyword>
<feature type="domain" description="Peptidase M48" evidence="8">
    <location>
        <begin position="216"/>
        <end position="394"/>
    </location>
</feature>
<keyword evidence="1 6" id="KW-0645">Protease</keyword>
<keyword evidence="7" id="KW-0472">Membrane</keyword>
<feature type="transmembrane region" description="Helical" evidence="7">
    <location>
        <begin position="67"/>
        <end position="89"/>
    </location>
</feature>
<dbReference type="OrthoDB" id="271602at2157"/>
<comment type="cofactor">
    <cofactor evidence="6">
        <name>Zn(2+)</name>
        <dbReference type="ChEBI" id="CHEBI:29105"/>
    </cofactor>
    <text evidence="6">Binds 1 zinc ion per subunit.</text>
</comment>
<dbReference type="GO" id="GO:0046872">
    <property type="term" value="F:metal ion binding"/>
    <property type="evidence" value="ECO:0007669"/>
    <property type="project" value="UniProtKB-KW"/>
</dbReference>
<keyword evidence="7" id="KW-1133">Transmembrane helix</keyword>
<evidence type="ECO:0000313" key="10">
    <source>
        <dbReference type="Proteomes" id="UP000509346"/>
    </source>
</evidence>
<keyword evidence="10" id="KW-1185">Reference proteome</keyword>
<keyword evidence="3 6" id="KW-0378">Hydrolase</keyword>
<evidence type="ECO:0000256" key="6">
    <source>
        <dbReference type="RuleBase" id="RU003983"/>
    </source>
</evidence>
<dbReference type="GeneID" id="56081493"/>
<evidence type="ECO:0000256" key="2">
    <source>
        <dbReference type="ARBA" id="ARBA00022723"/>
    </source>
</evidence>
<evidence type="ECO:0000313" key="9">
    <source>
        <dbReference type="EMBL" id="QLH80634.1"/>
    </source>
</evidence>
<dbReference type="GO" id="GO:0004222">
    <property type="term" value="F:metalloendopeptidase activity"/>
    <property type="evidence" value="ECO:0007669"/>
    <property type="project" value="InterPro"/>
</dbReference>
<dbReference type="Proteomes" id="UP000509346">
    <property type="component" value="Chromosome"/>
</dbReference>
<feature type="transmembrane region" description="Helical" evidence="7">
    <location>
        <begin position="26"/>
        <end position="47"/>
    </location>
</feature>